<evidence type="ECO:0000256" key="3">
    <source>
        <dbReference type="SAM" id="SignalP"/>
    </source>
</evidence>
<keyword evidence="2" id="KW-0812">Transmembrane</keyword>
<dbReference type="Proteomes" id="UP001152803">
    <property type="component" value="Unassembled WGS sequence"/>
</dbReference>
<organism evidence="4 5">
    <name type="scientific">Conger conger</name>
    <name type="common">Conger eel</name>
    <name type="synonym">Muraena conger</name>
    <dbReference type="NCBI Taxonomy" id="82655"/>
    <lineage>
        <taxon>Eukaryota</taxon>
        <taxon>Metazoa</taxon>
        <taxon>Chordata</taxon>
        <taxon>Craniata</taxon>
        <taxon>Vertebrata</taxon>
        <taxon>Euteleostomi</taxon>
        <taxon>Actinopterygii</taxon>
        <taxon>Neopterygii</taxon>
        <taxon>Teleostei</taxon>
        <taxon>Anguilliformes</taxon>
        <taxon>Congridae</taxon>
        <taxon>Conger</taxon>
    </lineage>
</organism>
<feature type="compositionally biased region" description="Pro residues" evidence="1">
    <location>
        <begin position="550"/>
        <end position="560"/>
    </location>
</feature>
<comment type="caution">
    <text evidence="4">The sequence shown here is derived from an EMBL/GenBank/DDBJ whole genome shotgun (WGS) entry which is preliminary data.</text>
</comment>
<evidence type="ECO:0000313" key="5">
    <source>
        <dbReference type="Proteomes" id="UP001152803"/>
    </source>
</evidence>
<feature type="compositionally biased region" description="Low complexity" evidence="1">
    <location>
        <begin position="509"/>
        <end position="532"/>
    </location>
</feature>
<feature type="compositionally biased region" description="Low complexity" evidence="1">
    <location>
        <begin position="480"/>
        <end position="499"/>
    </location>
</feature>
<reference evidence="4" key="1">
    <citation type="journal article" date="2023" name="Science">
        <title>Genome structures resolve the early diversification of teleost fishes.</title>
        <authorList>
            <person name="Parey E."/>
            <person name="Louis A."/>
            <person name="Montfort J."/>
            <person name="Bouchez O."/>
            <person name="Roques C."/>
            <person name="Iampietro C."/>
            <person name="Lluch J."/>
            <person name="Castinel A."/>
            <person name="Donnadieu C."/>
            <person name="Desvignes T."/>
            <person name="Floi Bucao C."/>
            <person name="Jouanno E."/>
            <person name="Wen M."/>
            <person name="Mejri S."/>
            <person name="Dirks R."/>
            <person name="Jansen H."/>
            <person name="Henkel C."/>
            <person name="Chen W.J."/>
            <person name="Zahm M."/>
            <person name="Cabau C."/>
            <person name="Klopp C."/>
            <person name="Thompson A.W."/>
            <person name="Robinson-Rechavi M."/>
            <person name="Braasch I."/>
            <person name="Lecointre G."/>
            <person name="Bobe J."/>
            <person name="Postlethwait J.H."/>
            <person name="Berthelot C."/>
            <person name="Roest Crollius H."/>
            <person name="Guiguen Y."/>
        </authorList>
    </citation>
    <scope>NUCLEOTIDE SEQUENCE</scope>
    <source>
        <strain evidence="4">Concon-B</strain>
    </source>
</reference>
<dbReference type="OrthoDB" id="8817156at2759"/>
<feature type="compositionally biased region" description="Polar residues" evidence="1">
    <location>
        <begin position="445"/>
        <end position="459"/>
    </location>
</feature>
<keyword evidence="2" id="KW-0472">Membrane</keyword>
<evidence type="ECO:0000256" key="1">
    <source>
        <dbReference type="SAM" id="MobiDB-lite"/>
    </source>
</evidence>
<evidence type="ECO:0000256" key="2">
    <source>
        <dbReference type="SAM" id="Phobius"/>
    </source>
</evidence>
<keyword evidence="2" id="KW-1133">Transmembrane helix</keyword>
<feature type="transmembrane region" description="Helical" evidence="2">
    <location>
        <begin position="316"/>
        <end position="340"/>
    </location>
</feature>
<sequence length="585" mass="62573">MKSIGLVVFGVLLSTALATTLKVKEESRMAFLGEDFHIIVPSPQTTEVLFRRRWAAEGSEQVLMREGQVLSPRVQLVHRNRLQVLHVGQSDAGTYIIKYSDEPEDVKHIVLSVQDCFIDENVKYGDSFSIPLKNLSGPISLEFRPHAESNVTASPMVLIFDRSRTAAGEYAARTTAQEARVTLNTVTSADRGSYTVLDSERSVVQKVCLNVKAHQNFVKLPYSGTLKINLLLNVTRVKVLYIPNKDFRGRVILDQGELAFPADLDLEGRLSLDGPMLILERVRGGDVGTFSVVDLQGFTVSDVHLDEVEGFKLPPLVVAVISLLSLLVLLLFVCLVSCLVKVHRRAVKAKAVEKIAQNAGKDEGDTFRQVVQDAYTRFNEESTTQSQCDSTTTKTEVDIKGLEVSKNLLEMSDSGVEFNAPGLPLDSDTDVPPAYTSPKLPLESELQNSTVPSTDQTLAVNLGVNGTTGGDSKLSNSATPEPVAKAAPEAAAPDAAPEPVAKPPEPSRSGAPSSDADTGAAAAHDGPASDADTGAAPAHDGPASEAEPEAAPPGESPPALPRHEKPPPSPPVAPLPSQNLLKDIA</sequence>
<accession>A0A9Q1E177</accession>
<gene>
    <name evidence="4" type="ORF">COCON_G00004210</name>
</gene>
<dbReference type="EMBL" id="JAFJMO010000001">
    <property type="protein sequence ID" value="KAJ8287762.1"/>
    <property type="molecule type" value="Genomic_DNA"/>
</dbReference>
<keyword evidence="5" id="KW-1185">Reference proteome</keyword>
<dbReference type="AlphaFoldDB" id="A0A9Q1E177"/>
<keyword evidence="3" id="KW-0732">Signal</keyword>
<name>A0A9Q1E177_CONCO</name>
<proteinExistence type="predicted"/>
<protein>
    <submittedName>
        <fullName evidence="4">Uncharacterized protein</fullName>
    </submittedName>
</protein>
<feature type="region of interest" description="Disordered" evidence="1">
    <location>
        <begin position="419"/>
        <end position="585"/>
    </location>
</feature>
<evidence type="ECO:0000313" key="4">
    <source>
        <dbReference type="EMBL" id="KAJ8287762.1"/>
    </source>
</evidence>
<feature type="signal peptide" evidence="3">
    <location>
        <begin position="1"/>
        <end position="18"/>
    </location>
</feature>
<feature type="chain" id="PRO_5040144612" evidence="3">
    <location>
        <begin position="19"/>
        <end position="585"/>
    </location>
</feature>